<dbReference type="InterPro" id="IPR036442">
    <property type="entry name" value="ProQ/FinO_sf"/>
</dbReference>
<dbReference type="PANTHER" id="PTHR38106:SF1">
    <property type="entry name" value="RNA CHAPERONE PROQ"/>
    <property type="match status" value="1"/>
</dbReference>
<dbReference type="InterPro" id="IPR016103">
    <property type="entry name" value="ProQ/FinO"/>
</dbReference>
<evidence type="ECO:0000256" key="2">
    <source>
        <dbReference type="ARBA" id="ARBA00022884"/>
    </source>
</evidence>
<accession>W8KN17</accession>
<dbReference type="GO" id="GO:0034057">
    <property type="term" value="F:RNA strand-exchange activity"/>
    <property type="evidence" value="ECO:0007669"/>
    <property type="project" value="InterPro"/>
</dbReference>
<reference evidence="6 7" key="1">
    <citation type="journal article" date="2014" name="J Genomics">
        <title>Draft Genome Sequence of the Extremely Halophilic Phototrophic Purple Sulfur Bacterium Halorhodospira halochloris.</title>
        <authorList>
            <person name="Singh K.S."/>
            <person name="Kirksey J."/>
            <person name="Hoff W.D."/>
            <person name="Deole R."/>
        </authorList>
    </citation>
    <scope>NUCLEOTIDE SEQUENCE [LARGE SCALE GENOMIC DNA]</scope>
    <source>
        <strain evidence="6 7">A</strain>
    </source>
</reference>
<dbReference type="InterPro" id="IPR023529">
    <property type="entry name" value="ProQ"/>
</dbReference>
<dbReference type="Pfam" id="PF04352">
    <property type="entry name" value="ProQ"/>
    <property type="match status" value="1"/>
</dbReference>
<dbReference type="PANTHER" id="PTHR38106">
    <property type="entry name" value="RNA CHAPERONE PROQ"/>
    <property type="match status" value="1"/>
</dbReference>
<evidence type="ECO:0000256" key="4">
    <source>
        <dbReference type="SAM" id="MobiDB-lite"/>
    </source>
</evidence>
<evidence type="ECO:0000256" key="1">
    <source>
        <dbReference type="ARBA" id="ARBA00022490"/>
    </source>
</evidence>
<dbReference type="GO" id="GO:0010608">
    <property type="term" value="P:post-transcriptional regulation of gene expression"/>
    <property type="evidence" value="ECO:0007669"/>
    <property type="project" value="InterPro"/>
</dbReference>
<keyword evidence="3" id="KW-0143">Chaperone</keyword>
<feature type="region of interest" description="Disordered" evidence="4">
    <location>
        <begin position="93"/>
        <end position="156"/>
    </location>
</feature>
<keyword evidence="1" id="KW-0963">Cytoplasm</keyword>
<dbReference type="GO" id="GO:0005829">
    <property type="term" value="C:cytosol"/>
    <property type="evidence" value="ECO:0007669"/>
    <property type="project" value="TreeGrafter"/>
</dbReference>
<organism evidence="6 7">
    <name type="scientific">Ectothiorhodospira haloalkaliphila</name>
    <dbReference type="NCBI Taxonomy" id="421628"/>
    <lineage>
        <taxon>Bacteria</taxon>
        <taxon>Pseudomonadati</taxon>
        <taxon>Pseudomonadota</taxon>
        <taxon>Gammaproteobacteria</taxon>
        <taxon>Chromatiales</taxon>
        <taxon>Ectothiorhodospiraceae</taxon>
        <taxon>Ectothiorhodospira</taxon>
    </lineage>
</organism>
<dbReference type="SMART" id="SM00945">
    <property type="entry name" value="ProQ"/>
    <property type="match status" value="1"/>
</dbReference>
<dbReference type="HOGENOM" id="CLU_1684121_0_0_6"/>
<dbReference type="RefSeq" id="WP_025280433.1">
    <property type="nucleotide sequence ID" value="NZ_CP007268.1"/>
</dbReference>
<dbReference type="OrthoDB" id="5801913at2"/>
<proteinExistence type="predicted"/>
<evidence type="ECO:0000259" key="5">
    <source>
        <dbReference type="SMART" id="SM00945"/>
    </source>
</evidence>
<protein>
    <recommendedName>
        <fullName evidence="5">ProQ/FinO domain-containing protein</fullName>
    </recommendedName>
</protein>
<feature type="domain" description="ProQ/FinO" evidence="5">
    <location>
        <begin position="15"/>
        <end position="123"/>
    </location>
</feature>
<gene>
    <name evidence="6" type="ORF">M911_01615</name>
</gene>
<evidence type="ECO:0000256" key="3">
    <source>
        <dbReference type="ARBA" id="ARBA00023186"/>
    </source>
</evidence>
<name>W8KN17_9GAMM</name>
<dbReference type="SUPFAM" id="SSF48657">
    <property type="entry name" value="FinO-like"/>
    <property type="match status" value="1"/>
</dbReference>
<dbReference type="Gene3D" id="1.10.1710.10">
    <property type="entry name" value="ProQ/FinO domain"/>
    <property type="match status" value="1"/>
</dbReference>
<sequence>MTDETELTAKQARGQRIRECREWLKSTWPQAFSEPPKPLTVGVHKQIREVAREAGFSGITVRAAFAGWCNRLSYHVAVADGSHRVNLDGSQAEAITAEQQQHARGKILEDRKRAKQQKRNGRRKPAPKATAPATTGKRPTLSLKARHRESKSVQRL</sequence>
<dbReference type="KEGG" id="hhc:M911_01615"/>
<dbReference type="Proteomes" id="UP000019442">
    <property type="component" value="Chromosome"/>
</dbReference>
<evidence type="ECO:0000313" key="7">
    <source>
        <dbReference type="Proteomes" id="UP000019442"/>
    </source>
</evidence>
<keyword evidence="7" id="KW-1185">Reference proteome</keyword>
<feature type="compositionally biased region" description="Basic residues" evidence="4">
    <location>
        <begin position="113"/>
        <end position="126"/>
    </location>
</feature>
<evidence type="ECO:0000313" key="6">
    <source>
        <dbReference type="EMBL" id="AHK80563.1"/>
    </source>
</evidence>
<reference evidence="7" key="2">
    <citation type="submission" date="2014-02" db="EMBL/GenBank/DDBJ databases">
        <title>Draft Genome Sequence of extremely halophilic bacteria Halorhodospira halochloris.</title>
        <authorList>
            <person name="Singh K.S."/>
        </authorList>
    </citation>
    <scope>NUCLEOTIDE SEQUENCE [LARGE SCALE GENOMIC DNA]</scope>
    <source>
        <strain evidence="7">A</strain>
    </source>
</reference>
<feature type="compositionally biased region" description="Low complexity" evidence="4">
    <location>
        <begin position="127"/>
        <end position="140"/>
    </location>
</feature>
<dbReference type="GO" id="GO:0033592">
    <property type="term" value="F:RNA strand annealing activity"/>
    <property type="evidence" value="ECO:0007669"/>
    <property type="project" value="InterPro"/>
</dbReference>
<dbReference type="AlphaFoldDB" id="W8KN17"/>
<dbReference type="EMBL" id="CP007268">
    <property type="protein sequence ID" value="AHK80563.1"/>
    <property type="molecule type" value="Genomic_DNA"/>
</dbReference>
<keyword evidence="2" id="KW-0694">RNA-binding</keyword>